<dbReference type="SMART" id="SM00507">
    <property type="entry name" value="HNHc"/>
    <property type="match status" value="1"/>
</dbReference>
<reference evidence="2" key="1">
    <citation type="submission" date="2023-07" db="EMBL/GenBank/DDBJ databases">
        <title>Sequencing the genomes of 1000 actinobacteria strains.</title>
        <authorList>
            <person name="Klenk H.-P."/>
        </authorList>
    </citation>
    <scope>NUCLEOTIDE SEQUENCE</scope>
    <source>
        <strain evidence="2">DSM 107476</strain>
    </source>
</reference>
<evidence type="ECO:0000313" key="2">
    <source>
        <dbReference type="EMBL" id="MDR7328603.1"/>
    </source>
</evidence>
<comment type="caution">
    <text evidence="2">The sequence shown here is derived from an EMBL/GenBank/DDBJ whole genome shotgun (WGS) entry which is preliminary data.</text>
</comment>
<dbReference type="Proteomes" id="UP001180840">
    <property type="component" value="Unassembled WGS sequence"/>
</dbReference>
<name>A0ABU1ZW52_9CORY</name>
<evidence type="ECO:0000313" key="3">
    <source>
        <dbReference type="Proteomes" id="UP001180840"/>
    </source>
</evidence>
<protein>
    <recommendedName>
        <fullName evidence="1">HNH nuclease domain-containing protein</fullName>
    </recommendedName>
</protein>
<gene>
    <name evidence="2" type="ORF">J2S39_000279</name>
</gene>
<dbReference type="CDD" id="cd00085">
    <property type="entry name" value="HNHc"/>
    <property type="match status" value="1"/>
</dbReference>
<dbReference type="InterPro" id="IPR003615">
    <property type="entry name" value="HNH_nuc"/>
</dbReference>
<sequence length="406" mass="45088">MTDGDDGPYYALCSPHDPIAQAALVARRADYAAWRVCHSQVGPLTEGNRDWDEHAAELRASPGGTPRFIESHLVALDVLDRLPSLRRLVEDMMHLDMYTLVRIAEVIFKLDPDLDGDAGAWAFLDEQLTAYLTPKRAAQVLPTPAAITRKLRQLLSLLQAEIPDGKKKEREQKRELDDGYLQYPDGPGTVGTAISHDQATAAIIDRALREHAAQKGLTIAEAHADIVLNQVTVSVTMNVYKANDIPGAPTFLPDRTLLTEEAEEKLDEHVGRVRDMDEAAHSEVEGYSPSGAQRAYLEGRDGTCRWPGCDAPAEGTDKDHRVNHADGGATSPRNMVCLCRRHHNRKTEKLIHYLFDDVTGDVYWLFANGKWVVDEAAGPLAPANRRWLSTLGERLKKRRARLWGTA</sequence>
<dbReference type="RefSeq" id="WP_290197559.1">
    <property type="nucleotide sequence ID" value="NZ_CP047654.1"/>
</dbReference>
<evidence type="ECO:0000259" key="1">
    <source>
        <dbReference type="SMART" id="SM00507"/>
    </source>
</evidence>
<accession>A0ABU1ZW52</accession>
<keyword evidence="3" id="KW-1185">Reference proteome</keyword>
<proteinExistence type="predicted"/>
<dbReference type="Gene3D" id="1.10.30.50">
    <property type="match status" value="1"/>
</dbReference>
<feature type="domain" description="HNH nuclease" evidence="1">
    <location>
        <begin position="292"/>
        <end position="344"/>
    </location>
</feature>
<dbReference type="EMBL" id="JAVDXZ010000001">
    <property type="protein sequence ID" value="MDR7328603.1"/>
    <property type="molecule type" value="Genomic_DNA"/>
</dbReference>
<organism evidence="2 3">
    <name type="scientific">Corynebacterium guangdongense</name>
    <dbReference type="NCBI Taxonomy" id="1783348"/>
    <lineage>
        <taxon>Bacteria</taxon>
        <taxon>Bacillati</taxon>
        <taxon>Actinomycetota</taxon>
        <taxon>Actinomycetes</taxon>
        <taxon>Mycobacteriales</taxon>
        <taxon>Corynebacteriaceae</taxon>
        <taxon>Corynebacterium</taxon>
    </lineage>
</organism>